<dbReference type="EMBL" id="BMUB01000002">
    <property type="protein sequence ID" value="GGU59966.1"/>
    <property type="molecule type" value="Genomic_DNA"/>
</dbReference>
<dbReference type="EMBL" id="JPRF03000065">
    <property type="protein sequence ID" value="OEV33444.1"/>
    <property type="molecule type" value="Genomic_DNA"/>
</dbReference>
<dbReference type="AlphaFoldDB" id="A0A1E7MYE7"/>
<dbReference type="RefSeq" id="WP_030555517.1">
    <property type="nucleotide sequence ID" value="NZ_BMUB01000002.1"/>
</dbReference>
<comment type="caution">
    <text evidence="3">The sequence shown here is derived from an EMBL/GenBank/DDBJ whole genome shotgun (WGS) entry which is preliminary data.</text>
</comment>
<dbReference type="KEGG" id="kau:B6264_18000"/>
<dbReference type="OrthoDB" id="2442707at2"/>
<evidence type="ECO:0008006" key="6">
    <source>
        <dbReference type="Google" id="ProtNLM"/>
    </source>
</evidence>
<evidence type="ECO:0000313" key="2">
    <source>
        <dbReference type="EMBL" id="GGU59966.1"/>
    </source>
</evidence>
<name>A0A1E7MYE7_KITAU</name>
<accession>A0A1E7MYE7</accession>
<evidence type="ECO:0000313" key="4">
    <source>
        <dbReference type="Proteomes" id="UP000037395"/>
    </source>
</evidence>
<reference evidence="3 4" key="2">
    <citation type="submission" date="2014-07" db="EMBL/GenBank/DDBJ databases">
        <authorList>
            <person name="Zhang J.E."/>
            <person name="Yang H."/>
            <person name="Guo J."/>
            <person name="Deng Z."/>
            <person name="Luo H."/>
            <person name="Luo M."/>
            <person name="Zhao B."/>
        </authorList>
    </citation>
    <scope>NUCLEOTIDE SEQUENCE [LARGE SCALE GENOMIC DNA]</scope>
    <source>
        <strain evidence="3">ATCC 10762</strain>
        <strain evidence="4">ATCC 10762 / DSM 40127 / CCM 3239 / JCM 4008 / LMG 5968 / NBRC 12843 / NCIMB 8234 / A-377</strain>
    </source>
</reference>
<gene>
    <name evidence="2" type="ORF">GCM10010502_08010</name>
    <name evidence="3" type="ORF">HS99_0012775</name>
</gene>
<dbReference type="GeneID" id="97483978"/>
<reference evidence="4" key="4">
    <citation type="submission" date="2016-08" db="EMBL/GenBank/DDBJ databases">
        <title>Sequencing, assembly and comparative genomics of S. aureofaciens ATCC 10762.</title>
        <authorList>
            <person name="Gradnigo J.S."/>
            <person name="Johnson N."/>
            <person name="Somerville G.A."/>
        </authorList>
    </citation>
    <scope>NUCLEOTIDE SEQUENCE [LARGE SCALE GENOMIC DNA]</scope>
    <source>
        <strain evidence="4">ATCC 10762 / DSM 40127 / CCM 3239 / JCM 4008 / LMG 5968 / NBRC 12843 / NCIMB 8234 / A-377</strain>
    </source>
</reference>
<keyword evidence="4" id="KW-1185">Reference proteome</keyword>
<reference evidence="2" key="5">
    <citation type="submission" date="2020-09" db="EMBL/GenBank/DDBJ databases">
        <authorList>
            <person name="Sun Q."/>
            <person name="Ohkuma M."/>
        </authorList>
    </citation>
    <scope>NUCLEOTIDE SEQUENCE</scope>
    <source>
        <strain evidence="2">JCM 4434</strain>
    </source>
</reference>
<protein>
    <recommendedName>
        <fullName evidence="6">Lantibiotic dehydratase N-terminal domain-containing protein</fullName>
    </recommendedName>
</protein>
<organism evidence="3 4">
    <name type="scientific">Kitasatospora aureofaciens</name>
    <name type="common">Streptomyces aureofaciens</name>
    <dbReference type="NCBI Taxonomy" id="1894"/>
    <lineage>
        <taxon>Bacteria</taxon>
        <taxon>Bacillati</taxon>
        <taxon>Actinomycetota</taxon>
        <taxon>Actinomycetes</taxon>
        <taxon>Kitasatosporales</taxon>
        <taxon>Streptomycetaceae</taxon>
        <taxon>Kitasatospora</taxon>
    </lineage>
</organism>
<sequence>MTAVASVLLTRVAGLPADSLDLVGPTTRKLLSELSAGAERLDALAPELTELLFSLVPRLDDDVSLRRKVLAGKRAVNRLDPLPWDAEVLRRLAKRIPPEQVSTIESWIRLTLARQELAAELGEQLAEDRERAVQRLDHALRSTEFAESLALAAPDWTVHGRRRAGSARNLKTLYSYVARAAVKTSPFSGLTTVGVAGTTGLGRARSRTSAALAHLALHRLARDVRTAGLLRYRTAPVRPGGPTEPDGLLLHSEVTAAEGVIWRHDRTVEADYALPWLSRLPETTTLYELLETLGGERPFARFRRLLDTGLLHPIPPWQRGDDPLAALAALAEPVGAESPVPHADLLRAHELGAHAHRDGVTGRIEATTRLQSITADWTEHSDRNERRPSGLIYEDRETDLRLPDPLAVPQVRADLEALGAKIRPYVFRSHVYDLLLERFLAEFGPGGVCRDPLGFLMRLTVDGDSNPPLDRATAADMVSRNDPGDRSRLPVGPTSAPPTAGVLFQLEAADRSGVADGRYRLVVNHFGAGSGGLFTRFGRLLGEDFRRELAAHVQRCWPGVRCRELVVWTDCNTVQAECSGLLPPLLLPGEVGSDDGITLDETVLAHDPADDTLSLFDRLGDPVGLAYLGLIPQHLLQSYLRLLAVLADPWVNGSPHSDYTMTKAFELRAHCGAEVVALPRLADGRLVTRRASWIVPVDAVPRPGPGDRDEASLALRLDAFRRAHGIPEEVFVHQLGLPGFSVTGDRKPMWVSLASPLSAGVLRQWLSPETSHVRMVEALPERHLHPQTDAVGRPRVTEHAALLHWPKEV</sequence>
<evidence type="ECO:0000313" key="5">
    <source>
        <dbReference type="Proteomes" id="UP000610124"/>
    </source>
</evidence>
<reference evidence="2 5" key="1">
    <citation type="journal article" date="2014" name="Int. J. Syst. Evol. Microbiol.">
        <title>Complete genome sequence of Corynebacterium casei LMG S-19264T (=DSM 44701T), isolated from a smear-ripened cheese.</title>
        <authorList>
            <consortium name="US DOE Joint Genome Institute (JGI-PGF)"/>
            <person name="Walter F."/>
            <person name="Albersmeier A."/>
            <person name="Kalinowski J."/>
            <person name="Ruckert C."/>
        </authorList>
    </citation>
    <scope>NUCLEOTIDE SEQUENCE [LARGE SCALE GENOMIC DNA]</scope>
    <source>
        <strain evidence="2 5">JCM 4434</strain>
    </source>
</reference>
<reference evidence="3" key="3">
    <citation type="submission" date="2016-08" db="EMBL/GenBank/DDBJ databases">
        <title>Sequencing, Assembly and Comparative Genomics of S. aureofaciens ATCC 10762.</title>
        <authorList>
            <person name="Gradnigo J.S."/>
            <person name="Johnson N."/>
            <person name="Somerville G.A."/>
        </authorList>
    </citation>
    <scope>NUCLEOTIDE SEQUENCE [LARGE SCALE GENOMIC DNA]</scope>
    <source>
        <strain evidence="3">ATCC 10762</strain>
    </source>
</reference>
<proteinExistence type="predicted"/>
<feature type="region of interest" description="Disordered" evidence="1">
    <location>
        <begin position="467"/>
        <end position="495"/>
    </location>
</feature>
<accession>A0A8H9HJF1</accession>
<evidence type="ECO:0000313" key="3">
    <source>
        <dbReference type="EMBL" id="OEV33444.1"/>
    </source>
</evidence>
<evidence type="ECO:0000256" key="1">
    <source>
        <dbReference type="SAM" id="MobiDB-lite"/>
    </source>
</evidence>
<dbReference type="Proteomes" id="UP000037395">
    <property type="component" value="Unassembled WGS sequence"/>
</dbReference>
<dbReference type="Proteomes" id="UP000610124">
    <property type="component" value="Unassembled WGS sequence"/>
</dbReference>